<evidence type="ECO:0008006" key="4">
    <source>
        <dbReference type="Google" id="ProtNLM"/>
    </source>
</evidence>
<organism evidence="2 3">
    <name type="scientific">Agrobacterium tumefaciens</name>
    <dbReference type="NCBI Taxonomy" id="358"/>
    <lineage>
        <taxon>Bacteria</taxon>
        <taxon>Pseudomonadati</taxon>
        <taxon>Pseudomonadota</taxon>
        <taxon>Alphaproteobacteria</taxon>
        <taxon>Hyphomicrobiales</taxon>
        <taxon>Rhizobiaceae</taxon>
        <taxon>Rhizobium/Agrobacterium group</taxon>
        <taxon>Agrobacterium</taxon>
        <taxon>Agrobacterium tumefaciens complex</taxon>
    </lineage>
</organism>
<protein>
    <recommendedName>
        <fullName evidence="4">SIR2-like domain-containing protein</fullName>
    </recommendedName>
</protein>
<evidence type="ECO:0000313" key="2">
    <source>
        <dbReference type="EMBL" id="NTC32076.1"/>
    </source>
</evidence>
<feature type="compositionally biased region" description="Low complexity" evidence="1">
    <location>
        <begin position="531"/>
        <end position="548"/>
    </location>
</feature>
<dbReference type="AlphaFoldDB" id="A0AA44FCM3"/>
<gene>
    <name evidence="2" type="ORF">G6M46_28450</name>
</gene>
<evidence type="ECO:0000313" key="3">
    <source>
        <dbReference type="Proteomes" id="UP000702952"/>
    </source>
</evidence>
<accession>A0AA44FCM3</accession>
<feature type="region of interest" description="Disordered" evidence="1">
    <location>
        <begin position="531"/>
        <end position="551"/>
    </location>
</feature>
<reference evidence="2" key="1">
    <citation type="journal article" date="2020" name="Science">
        <title>Unexpected conservation and global transmission of agrobacterial virulence plasmids.</title>
        <authorList>
            <person name="Weisberg A.J."/>
            <person name="Davis E.W. 2nd"/>
            <person name="Tabima J."/>
            <person name="Belcher M.S."/>
            <person name="Miller M."/>
            <person name="Kuo C.H."/>
            <person name="Loper J.E."/>
            <person name="Grunwald N.J."/>
            <person name="Putnam M.L."/>
            <person name="Chang J.H."/>
        </authorList>
    </citation>
    <scope>NUCLEOTIDE SEQUENCE</scope>
    <source>
        <strain evidence="2">17-1853-1a</strain>
    </source>
</reference>
<comment type="caution">
    <text evidence="2">The sequence shown here is derived from an EMBL/GenBank/DDBJ whole genome shotgun (WGS) entry which is preliminary data.</text>
</comment>
<sequence length="578" mass="62592">MPTATDISVLEVVEKFDTAPFQVVANAVANGEFSFWVGSGISRNAPSLGGLIDRAIEFIRIRAMNAATESVFMPVLEEVLVLARVEKSAVAANLGVPFVDWPLSDAIRDELWTKYSELLDIRVQDEEADYVLWDAVGIREAFTAPPLPDAPHVCIGVLIMEGAVRSIASGNWDGFIEAAVDRLTGGAPGILQVVVDPDHLRDPAARARLLKFHGCIVHADQQPALYRKFLTGSHTQIVNWPHNPDFAAIRSAVTELASNSKSLVLGLSIQDANLQGVFSAASHVHPWPWPCSPAAQAHVFCEDHIKPGQRSVLRIVYGANYNPNIAAIEQSAHLRAWGEQVLIALVFNVIEKKLCLLMELWLAEIGKTGFASRLGSVLRNARNLGASHAVDNRTDFVYRAISLWSRALSLYRNGALQDGPDTYQELSASTPLQLPTDQNAKAAGLGRLGAAIGLLQSGHEDGRWSISAPRSLNLVDGSMTKTSVWAGAEPRPLFLVKSVTEAINLEKNGAFAGDKAIVLHGDDTYQRVFAGGTTARRPRGAPGRTGRSSTRHVSISHLVETSVDADDLIHRFSCEVAL</sequence>
<dbReference type="RefSeq" id="WP_071207543.1">
    <property type="nucleotide sequence ID" value="NZ_JAAMAW010000022.1"/>
</dbReference>
<name>A0AA44FCM3_AGRTU</name>
<dbReference type="Proteomes" id="UP000702952">
    <property type="component" value="Unassembled WGS sequence"/>
</dbReference>
<proteinExistence type="predicted"/>
<evidence type="ECO:0000256" key="1">
    <source>
        <dbReference type="SAM" id="MobiDB-lite"/>
    </source>
</evidence>
<dbReference type="EMBL" id="JAAMAY010000043">
    <property type="protein sequence ID" value="NTC32076.1"/>
    <property type="molecule type" value="Genomic_DNA"/>
</dbReference>